<comment type="caution">
    <text evidence="2">The sequence shown here is derived from an EMBL/GenBank/DDBJ whole genome shotgun (WGS) entry which is preliminary data.</text>
</comment>
<dbReference type="EMBL" id="PDNC01000204">
    <property type="protein sequence ID" value="PGG95845.1"/>
    <property type="molecule type" value="Genomic_DNA"/>
</dbReference>
<evidence type="ECO:0000256" key="1">
    <source>
        <dbReference type="SAM" id="MobiDB-lite"/>
    </source>
</evidence>
<dbReference type="STRING" id="2060905.A0A2B7WGH9"/>
<proteinExistence type="predicted"/>
<evidence type="ECO:0000313" key="2">
    <source>
        <dbReference type="EMBL" id="PGG95845.1"/>
    </source>
</evidence>
<dbReference type="OrthoDB" id="5958943at2759"/>
<protein>
    <recommendedName>
        <fullName evidence="4">Transcription factor domain-containing protein</fullName>
    </recommendedName>
</protein>
<dbReference type="Proteomes" id="UP000224080">
    <property type="component" value="Unassembled WGS sequence"/>
</dbReference>
<gene>
    <name evidence="2" type="ORF">GX51_08100</name>
</gene>
<dbReference type="AlphaFoldDB" id="A0A2B7WGH9"/>
<sequence>MQWMNDLDRRGTREPPLGRQHSRRHRSVTSTASNISSPPDGGTSSAPILVETTDQMPINSTTCSNNDRVPNNGLSFISAADTVSPMGSPLDGLSLFDVRWLQRIYIAGFDSIFGSWMSKHGCPFLSEAGVGDDHNSIVDVCGRLDQWMRESQYDPAMSLNGTFRERTAEDGPADESLRSAIATFSARWLSINSRESRSDICVQRIVHALWRHTRRDMLRVINRPSYRSMLALFLFALTPVPAGISGEEETDGISGQACIHAALQQIQMLRARQRSLLFNGTNVSRPMRSKLIPTIPDAIGATDFIAAENIAYWAALTFDTSASLTLNCRPLLSSGLFGFEAELPWRLVRAGATIFQKNMQDCPANSIYNMTDERANQIIASGSAWKLLVWKLTAVFKEALRDGHDGPEVTRAYTLVVEAIQQFNEVYRGPLEACQRRMPFLGQQTKFRWYSLMLHYHLSILLLIDSIETTDRPDLLANLEEAYADAENVIINTLVFGLHNTITVGINNNMDSCPSNPVMGLTETSITVPLISLDPYQHHIVAAVQLVQKAVDRDLAFRKITSTAHASLRLVLEKTLVHLPQSSKSVKAAVDAFPWKESNHPIGHRPIPYSFLQAQYME</sequence>
<feature type="compositionally biased region" description="Basic and acidic residues" evidence="1">
    <location>
        <begin position="1"/>
        <end position="13"/>
    </location>
</feature>
<organism evidence="2 3">
    <name type="scientific">Blastomyces parvus</name>
    <dbReference type="NCBI Taxonomy" id="2060905"/>
    <lineage>
        <taxon>Eukaryota</taxon>
        <taxon>Fungi</taxon>
        <taxon>Dikarya</taxon>
        <taxon>Ascomycota</taxon>
        <taxon>Pezizomycotina</taxon>
        <taxon>Eurotiomycetes</taxon>
        <taxon>Eurotiomycetidae</taxon>
        <taxon>Onygenales</taxon>
        <taxon>Ajellomycetaceae</taxon>
        <taxon>Blastomyces</taxon>
    </lineage>
</organism>
<feature type="compositionally biased region" description="Polar residues" evidence="1">
    <location>
        <begin position="28"/>
        <end position="47"/>
    </location>
</feature>
<accession>A0A2B7WGH9</accession>
<reference evidence="2 3" key="1">
    <citation type="submission" date="2017-10" db="EMBL/GenBank/DDBJ databases">
        <title>Comparative genomics in systemic dimorphic fungi from Ajellomycetaceae.</title>
        <authorList>
            <person name="Munoz J.F."/>
            <person name="Mcewen J.G."/>
            <person name="Clay O.K."/>
            <person name="Cuomo C.A."/>
        </authorList>
    </citation>
    <scope>NUCLEOTIDE SEQUENCE [LARGE SCALE GENOMIC DNA]</scope>
    <source>
        <strain evidence="2 3">UAMH130</strain>
    </source>
</reference>
<name>A0A2B7WGH9_9EURO</name>
<evidence type="ECO:0008006" key="4">
    <source>
        <dbReference type="Google" id="ProtNLM"/>
    </source>
</evidence>
<evidence type="ECO:0000313" key="3">
    <source>
        <dbReference type="Proteomes" id="UP000224080"/>
    </source>
</evidence>
<feature type="region of interest" description="Disordered" evidence="1">
    <location>
        <begin position="1"/>
        <end position="47"/>
    </location>
</feature>
<keyword evidence="3" id="KW-1185">Reference proteome</keyword>